<feature type="region of interest" description="Disordered" evidence="8">
    <location>
        <begin position="717"/>
        <end position="777"/>
    </location>
</feature>
<feature type="compositionally biased region" description="Basic and acidic residues" evidence="8">
    <location>
        <begin position="736"/>
        <end position="749"/>
    </location>
</feature>
<evidence type="ECO:0000256" key="3">
    <source>
        <dbReference type="ARBA" id="ARBA00022676"/>
    </source>
</evidence>
<feature type="transmembrane region" description="Helical" evidence="9">
    <location>
        <begin position="105"/>
        <end position="135"/>
    </location>
</feature>
<feature type="transmembrane region" description="Helical" evidence="9">
    <location>
        <begin position="186"/>
        <end position="208"/>
    </location>
</feature>
<comment type="caution">
    <text evidence="11">The sequence shown here is derived from an EMBL/GenBank/DDBJ whole genome shotgun (WGS) entry which is preliminary data.</text>
</comment>
<dbReference type="GO" id="GO:0005886">
    <property type="term" value="C:plasma membrane"/>
    <property type="evidence" value="ECO:0007669"/>
    <property type="project" value="UniProtKB-SubCell"/>
</dbReference>
<name>A0A432MFQ4_9BACT</name>
<protein>
    <submittedName>
        <fullName evidence="11">Phospholipid carrier-dependent glycosyltransferase</fullName>
    </submittedName>
</protein>
<evidence type="ECO:0000256" key="9">
    <source>
        <dbReference type="SAM" id="Phobius"/>
    </source>
</evidence>
<evidence type="ECO:0000256" key="6">
    <source>
        <dbReference type="ARBA" id="ARBA00022989"/>
    </source>
</evidence>
<keyword evidence="6 9" id="KW-1133">Transmembrane helix</keyword>
<evidence type="ECO:0000259" key="10">
    <source>
        <dbReference type="Pfam" id="PF13231"/>
    </source>
</evidence>
<feature type="transmembrane region" description="Helical" evidence="9">
    <location>
        <begin position="353"/>
        <end position="371"/>
    </location>
</feature>
<dbReference type="PANTHER" id="PTHR33908">
    <property type="entry name" value="MANNOSYLTRANSFERASE YKCB-RELATED"/>
    <property type="match status" value="1"/>
</dbReference>
<dbReference type="Proteomes" id="UP000280296">
    <property type="component" value="Unassembled WGS sequence"/>
</dbReference>
<keyword evidence="2" id="KW-1003">Cell membrane</keyword>
<keyword evidence="7 9" id="KW-0472">Membrane</keyword>
<keyword evidence="12" id="KW-1185">Reference proteome</keyword>
<feature type="domain" description="Glycosyltransferase RgtA/B/C/D-like" evidence="10">
    <location>
        <begin position="113"/>
        <end position="210"/>
    </location>
</feature>
<accession>A0A432MFQ4</accession>
<feature type="transmembrane region" description="Helical" evidence="9">
    <location>
        <begin position="220"/>
        <end position="246"/>
    </location>
</feature>
<evidence type="ECO:0000313" key="12">
    <source>
        <dbReference type="Proteomes" id="UP000280296"/>
    </source>
</evidence>
<feature type="transmembrane region" description="Helical" evidence="9">
    <location>
        <begin position="312"/>
        <end position="332"/>
    </location>
</feature>
<evidence type="ECO:0000256" key="5">
    <source>
        <dbReference type="ARBA" id="ARBA00022692"/>
    </source>
</evidence>
<evidence type="ECO:0000256" key="1">
    <source>
        <dbReference type="ARBA" id="ARBA00004651"/>
    </source>
</evidence>
<evidence type="ECO:0000256" key="4">
    <source>
        <dbReference type="ARBA" id="ARBA00022679"/>
    </source>
</evidence>
<dbReference type="GO" id="GO:0016763">
    <property type="term" value="F:pentosyltransferase activity"/>
    <property type="evidence" value="ECO:0007669"/>
    <property type="project" value="TreeGrafter"/>
</dbReference>
<dbReference type="RefSeq" id="WP_126727091.1">
    <property type="nucleotide sequence ID" value="NZ_RYZH01000043.1"/>
</dbReference>
<evidence type="ECO:0000313" key="11">
    <source>
        <dbReference type="EMBL" id="RUL84984.1"/>
    </source>
</evidence>
<reference evidence="11 12" key="2">
    <citation type="submission" date="2019-01" db="EMBL/GenBank/DDBJ databases">
        <title>Tautonia sociabilis, a novel thermotolerant planctomycete of Isosphaeraceae family, isolated from a 4000 m deep subterranean habitat.</title>
        <authorList>
            <person name="Kovaleva O.L."/>
            <person name="Elcheninov A.G."/>
            <person name="Van Heerden E."/>
            <person name="Toshchakov S.V."/>
            <person name="Novikov A."/>
            <person name="Bonch-Osmolovskaya E.A."/>
            <person name="Kublanov I.V."/>
        </authorList>
    </citation>
    <scope>NUCLEOTIDE SEQUENCE [LARGE SCALE GENOMIC DNA]</scope>
    <source>
        <strain evidence="11 12">GM2012</strain>
    </source>
</reference>
<sequence length="777" mass="83406">MIIPPRRIWPLALLASAAIGLVLLIDGAGKSSASYDEVAYLRLAAQWWRTGDLETIGRMGSPLTFLKLQQAPALWFVDRTGRSGWIDDPIAHQALLLPMARIGALWLWGAGLVLTACWARSLYGPSAAAMAALLFALSPNLLAHGGLITMELPLLVFWTASVALFSRFLESGDRRAFLASSAAAGVAFSCKFTTILLPPILALGWLVDRRLRGDCRPIRLLLRVCSGMLAFVVVLLATDLLVTGFATMTPSARVGSEHPSLSGRFGPGVDGWLVRLAERRWPQDWVALAIQMIHQRSGGMSYLLGQRRSTGWWYYYLVALAVKVPLGVWLLFGGRAAAGVRGLRSGWRRPSSGEVLIAMSIGAMLVLTALGSKRNYGLRYLLPLAPSAIVWVSRLAEGPRGARALSAVGLLLMAVTVARCHPHELSYFNALAGGTAGGRFVLADSNLDWGQGARALARLQRIEPAYRDLTTYYFGDTDPGHYGVVGVRFVVDAAADHPGLPARFRAETRFVAVSASLQHGPWGPEGYFRALDGVPPDRLTDDGTIAIYRSDRVFGSEQVAAPGEAVLQPVGQLGDAADDHPGVRLEGGLGREVPDDDEIFLTPQHLDGEVPLDGHGVELQQRGPVPLVRRPAHRHQGDDRPVLPVGADVADVHRLVPLRRHRDVQPVAVSGRMGPKSGAFGELANHPRRIGVGRVGHLVGSQRLLGRLGIRLDRAQRQPAAGAEAGRGVVLPRASGADDRGEGHGERTPGGRTGRPRPSLPAEGRGRSSQDSPAPSG</sequence>
<dbReference type="PANTHER" id="PTHR33908:SF11">
    <property type="entry name" value="MEMBRANE PROTEIN"/>
    <property type="match status" value="1"/>
</dbReference>
<dbReference type="OrthoDB" id="224989at2"/>
<dbReference type="AlphaFoldDB" id="A0A432MFQ4"/>
<keyword evidence="5 9" id="KW-0812">Transmembrane</keyword>
<organism evidence="11 12">
    <name type="scientific">Tautonia sociabilis</name>
    <dbReference type="NCBI Taxonomy" id="2080755"/>
    <lineage>
        <taxon>Bacteria</taxon>
        <taxon>Pseudomonadati</taxon>
        <taxon>Planctomycetota</taxon>
        <taxon>Planctomycetia</taxon>
        <taxon>Isosphaerales</taxon>
        <taxon>Isosphaeraceae</taxon>
        <taxon>Tautonia</taxon>
    </lineage>
</organism>
<evidence type="ECO:0000256" key="7">
    <source>
        <dbReference type="ARBA" id="ARBA00023136"/>
    </source>
</evidence>
<evidence type="ECO:0000256" key="8">
    <source>
        <dbReference type="SAM" id="MobiDB-lite"/>
    </source>
</evidence>
<gene>
    <name evidence="11" type="ORF">TsocGM_19260</name>
</gene>
<dbReference type="InterPro" id="IPR050297">
    <property type="entry name" value="LipidA_mod_glycosyltrf_83"/>
</dbReference>
<keyword evidence="3" id="KW-0328">Glycosyltransferase</keyword>
<dbReference type="EMBL" id="RYZH01000043">
    <property type="protein sequence ID" value="RUL84984.1"/>
    <property type="molecule type" value="Genomic_DNA"/>
</dbReference>
<dbReference type="InterPro" id="IPR038731">
    <property type="entry name" value="RgtA/B/C-like"/>
</dbReference>
<keyword evidence="4 11" id="KW-0808">Transferase</keyword>
<proteinExistence type="predicted"/>
<comment type="subcellular location">
    <subcellularLocation>
        <location evidence="1">Cell membrane</location>
        <topology evidence="1">Multi-pass membrane protein</topology>
    </subcellularLocation>
</comment>
<evidence type="ECO:0000256" key="2">
    <source>
        <dbReference type="ARBA" id="ARBA00022475"/>
    </source>
</evidence>
<feature type="compositionally biased region" description="Polar residues" evidence="8">
    <location>
        <begin position="767"/>
        <end position="777"/>
    </location>
</feature>
<reference evidence="11 12" key="1">
    <citation type="submission" date="2018-12" db="EMBL/GenBank/DDBJ databases">
        <authorList>
            <person name="Toschakov S.V."/>
        </authorList>
    </citation>
    <scope>NUCLEOTIDE SEQUENCE [LARGE SCALE GENOMIC DNA]</scope>
    <source>
        <strain evidence="11 12">GM2012</strain>
    </source>
</reference>
<dbReference type="GO" id="GO:0009103">
    <property type="term" value="P:lipopolysaccharide biosynthetic process"/>
    <property type="evidence" value="ECO:0007669"/>
    <property type="project" value="UniProtKB-ARBA"/>
</dbReference>
<dbReference type="Pfam" id="PF13231">
    <property type="entry name" value="PMT_2"/>
    <property type="match status" value="1"/>
</dbReference>